<keyword evidence="1" id="KW-0346">Stress response</keyword>
<accession>A0ABP1FWH1</accession>
<dbReference type="PANTHER" id="PTHR48094">
    <property type="entry name" value="PROTEIN/NUCLEIC ACID DEGLYCASE DJ-1-RELATED"/>
    <property type="match status" value="1"/>
</dbReference>
<dbReference type="CDD" id="cd03141">
    <property type="entry name" value="GATase1_Hsp31_like"/>
    <property type="match status" value="1"/>
</dbReference>
<dbReference type="InterPro" id="IPR002818">
    <property type="entry name" value="DJ-1/PfpI"/>
</dbReference>
<proteinExistence type="inferred from homology"/>
<evidence type="ECO:0000313" key="6">
    <source>
        <dbReference type="Proteomes" id="UP001497392"/>
    </source>
</evidence>
<dbReference type="InterPro" id="IPR029062">
    <property type="entry name" value="Class_I_gatase-like"/>
</dbReference>
<keyword evidence="2" id="KW-0456">Lyase</keyword>
<evidence type="ECO:0000256" key="3">
    <source>
        <dbReference type="ARBA" id="ARBA00038493"/>
    </source>
</evidence>
<evidence type="ECO:0000256" key="2">
    <source>
        <dbReference type="ARBA" id="ARBA00023239"/>
    </source>
</evidence>
<evidence type="ECO:0000313" key="5">
    <source>
        <dbReference type="EMBL" id="CAL5224244.1"/>
    </source>
</evidence>
<protein>
    <submittedName>
        <fullName evidence="5">G6897 protein</fullName>
    </submittedName>
</protein>
<gene>
    <name evidence="5" type="primary">g6897</name>
    <name evidence="5" type="ORF">VP750_LOCUS5903</name>
</gene>
<comment type="similarity">
    <text evidence="3">Belongs to the peptidase C56 family. HSP31-like subfamily.</text>
</comment>
<evidence type="ECO:0000256" key="1">
    <source>
        <dbReference type="ARBA" id="ARBA00023016"/>
    </source>
</evidence>
<name>A0ABP1FWH1_9CHLO</name>
<sequence>MSDLPRVLFAATSADKVGSLDTGCWLEELAAPYYVLKSRGFEPVFSSTKGGKIPIDPKSIQEQYLASTSRDFLKDDEAMTKLNNTVRMNEVDPKDFVALFVPGGHGVMIDGPKDMKPLVEAFAKQDKIVAAVCHGPAALTEAELNGKPLVKGKKVTSLSNSEEELIGADKDVPFLLEDRLKERGAIFEQAGNLEPHVVVDGKLITGQNPASSEPLGKAMADALSVAIR</sequence>
<dbReference type="EMBL" id="CAXHTA020000010">
    <property type="protein sequence ID" value="CAL5224244.1"/>
    <property type="molecule type" value="Genomic_DNA"/>
</dbReference>
<keyword evidence="6" id="KW-1185">Reference proteome</keyword>
<feature type="domain" description="DJ-1/PfpI" evidence="4">
    <location>
        <begin position="28"/>
        <end position="218"/>
    </location>
</feature>
<dbReference type="Proteomes" id="UP001497392">
    <property type="component" value="Unassembled WGS sequence"/>
</dbReference>
<organism evidence="5 6">
    <name type="scientific">Coccomyxa viridis</name>
    <dbReference type="NCBI Taxonomy" id="1274662"/>
    <lineage>
        <taxon>Eukaryota</taxon>
        <taxon>Viridiplantae</taxon>
        <taxon>Chlorophyta</taxon>
        <taxon>core chlorophytes</taxon>
        <taxon>Trebouxiophyceae</taxon>
        <taxon>Trebouxiophyceae incertae sedis</taxon>
        <taxon>Coccomyxaceae</taxon>
        <taxon>Coccomyxa</taxon>
    </lineage>
</organism>
<dbReference type="PANTHER" id="PTHR48094:SF11">
    <property type="entry name" value="GLUTATHIONE-INDEPENDENT GLYOXALASE HSP31-RELATED"/>
    <property type="match status" value="1"/>
</dbReference>
<reference evidence="5 6" key="1">
    <citation type="submission" date="2024-06" db="EMBL/GenBank/DDBJ databases">
        <authorList>
            <person name="Kraege A."/>
            <person name="Thomma B."/>
        </authorList>
    </citation>
    <scope>NUCLEOTIDE SEQUENCE [LARGE SCALE GENOMIC DNA]</scope>
</reference>
<evidence type="ECO:0000259" key="4">
    <source>
        <dbReference type="Pfam" id="PF01965"/>
    </source>
</evidence>
<comment type="caution">
    <text evidence="5">The sequence shown here is derived from an EMBL/GenBank/DDBJ whole genome shotgun (WGS) entry which is preliminary data.</text>
</comment>
<dbReference type="Pfam" id="PF01965">
    <property type="entry name" value="DJ-1_PfpI"/>
    <property type="match status" value="1"/>
</dbReference>
<dbReference type="SUPFAM" id="SSF52317">
    <property type="entry name" value="Class I glutamine amidotransferase-like"/>
    <property type="match status" value="1"/>
</dbReference>
<dbReference type="InterPro" id="IPR050325">
    <property type="entry name" value="Prot/Nucl_acid_deglycase"/>
</dbReference>
<dbReference type="Gene3D" id="3.40.50.880">
    <property type="match status" value="1"/>
</dbReference>